<organism evidence="4 5">
    <name type="scientific">Actinomadura fibrosa</name>
    <dbReference type="NCBI Taxonomy" id="111802"/>
    <lineage>
        <taxon>Bacteria</taxon>
        <taxon>Bacillati</taxon>
        <taxon>Actinomycetota</taxon>
        <taxon>Actinomycetes</taxon>
        <taxon>Streptosporangiales</taxon>
        <taxon>Thermomonosporaceae</taxon>
        <taxon>Actinomadura</taxon>
    </lineage>
</organism>
<dbReference type="PROSITE" id="PS01162">
    <property type="entry name" value="QOR_ZETA_CRYSTAL"/>
    <property type="match status" value="1"/>
</dbReference>
<dbReference type="InterPro" id="IPR049900">
    <property type="entry name" value="PKS_mFAS_DH"/>
</dbReference>
<evidence type="ECO:0000313" key="4">
    <source>
        <dbReference type="EMBL" id="MFD0690805.1"/>
    </source>
</evidence>
<dbReference type="RefSeq" id="WP_378325487.1">
    <property type="nucleotide sequence ID" value="NZ_JBHTGP010000019.1"/>
</dbReference>
<dbReference type="SMART" id="SM00826">
    <property type="entry name" value="PKS_DH"/>
    <property type="match status" value="1"/>
</dbReference>
<feature type="non-terminal residue" evidence="4">
    <location>
        <position position="861"/>
    </location>
</feature>
<dbReference type="InterPro" id="IPR042104">
    <property type="entry name" value="PKS_dehydratase_sf"/>
</dbReference>
<dbReference type="PROSITE" id="PS52019">
    <property type="entry name" value="PKS_MFAS_DH"/>
    <property type="match status" value="1"/>
</dbReference>
<name>A0ABW2XYB4_9ACTN</name>
<dbReference type="InterPro" id="IPR050091">
    <property type="entry name" value="PKS_NRPS_Biosynth_Enz"/>
</dbReference>
<comment type="caution">
    <text evidence="4">The sequence shown here is derived from an EMBL/GenBank/DDBJ whole genome shotgun (WGS) entry which is preliminary data.</text>
</comment>
<dbReference type="InterPro" id="IPR013154">
    <property type="entry name" value="ADH-like_N"/>
</dbReference>
<dbReference type="Gene3D" id="3.40.50.720">
    <property type="entry name" value="NAD(P)-binding Rossmann-like Domain"/>
    <property type="match status" value="3"/>
</dbReference>
<dbReference type="Pfam" id="PF08240">
    <property type="entry name" value="ADH_N"/>
    <property type="match status" value="1"/>
</dbReference>
<reference evidence="5" key="1">
    <citation type="journal article" date="2019" name="Int. J. Syst. Evol. Microbiol.">
        <title>The Global Catalogue of Microorganisms (GCM) 10K type strain sequencing project: providing services to taxonomists for standard genome sequencing and annotation.</title>
        <authorList>
            <consortium name="The Broad Institute Genomics Platform"/>
            <consortium name="The Broad Institute Genome Sequencing Center for Infectious Disease"/>
            <person name="Wu L."/>
            <person name="Ma J."/>
        </authorList>
    </citation>
    <scope>NUCLEOTIDE SEQUENCE [LARGE SCALE GENOMIC DNA]</scope>
    <source>
        <strain evidence="5">JCM 9371</strain>
    </source>
</reference>
<keyword evidence="1" id="KW-0808">Transferase</keyword>
<feature type="active site" description="Proton acceptor; for dehydratase activity" evidence="2">
    <location>
        <position position="64"/>
    </location>
</feature>
<feature type="region of interest" description="N-terminal hotdog fold" evidence="2">
    <location>
        <begin position="32"/>
        <end position="154"/>
    </location>
</feature>
<accession>A0ABW2XYB4</accession>
<evidence type="ECO:0000256" key="2">
    <source>
        <dbReference type="PROSITE-ProRule" id="PRU01363"/>
    </source>
</evidence>
<dbReference type="Pfam" id="PF13602">
    <property type="entry name" value="ADH_zinc_N_2"/>
    <property type="match status" value="1"/>
</dbReference>
<dbReference type="InterPro" id="IPR011032">
    <property type="entry name" value="GroES-like_sf"/>
</dbReference>
<dbReference type="Pfam" id="PF14765">
    <property type="entry name" value="PS-DH"/>
    <property type="match status" value="1"/>
</dbReference>
<dbReference type="InterPro" id="IPR020807">
    <property type="entry name" value="PKS_DH"/>
</dbReference>
<evidence type="ECO:0000259" key="3">
    <source>
        <dbReference type="PROSITE" id="PS52019"/>
    </source>
</evidence>
<dbReference type="PANTHER" id="PTHR43775:SF51">
    <property type="entry name" value="INACTIVE PHENOLPHTHIOCEROL SYNTHESIS POLYKETIDE SYNTHASE TYPE I PKS1-RELATED"/>
    <property type="match status" value="1"/>
</dbReference>
<dbReference type="Pfam" id="PF08659">
    <property type="entry name" value="KR"/>
    <property type="match status" value="1"/>
</dbReference>
<dbReference type="InterPro" id="IPR055123">
    <property type="entry name" value="SpnB-like_Rossmann"/>
</dbReference>
<evidence type="ECO:0000256" key="1">
    <source>
        <dbReference type="ARBA" id="ARBA00022679"/>
    </source>
</evidence>
<feature type="active site" description="Proton donor; for dehydratase activity" evidence="2">
    <location>
        <position position="217"/>
    </location>
</feature>
<sequence length="861" mass="90350">PHHPTTTLPTYPFQHHHYWLTPPSGTEPALDHPFLHSATESARDGTLILTGRIALAPQGWLADHTVHGIAVVPGTALLDLALQAAARTGYHRLDELVLRAALILPERSALDLQVVVRPPDSDDRRVVTVHARQSDAAEWNEYAAGTLSKAVASPSTAGSWPPPDASPVDADALYQDLLARGLSYGPAFRFDAAWRDGNTAYTEIAVPPGTTDFTLLDLALHPAALLAPAEGSAQVPFAWRGVHLHSTGSTALRVRAAITGEAALSVTVVDDVGEPVLDVESLTLRPMAGDQLAAAADAPPLHRLRWRRTSIAPRATGSYSVLDGDDLTSLTEPVPAVVVARIAGDGSPEGAHGCAERALGLLRAWLADERFATSRLLLVTRGATSVRPGDRIGDLAAAPAWGLVRSARTEHPDRFAIADLDQDVAECGDLVTAAVLAGIDEIAVREGHVLLPEVVRMEPADVLTAPDGDPWRLELTGEGGLDGLALVSRPESARPLRSGEIRVAIRAGGLSFHDVVTALGMVRDGKPLAGEGAGVVTDVGPDVAGLARGDRVMGLLTHGLGQVTITDHRLVVPIPPDWSYAQAATVPVAFLTAAYTLGDLAGLRPGQRLLIHAAAGGVGMAALQLARLRNADIYTTASPAKWTALRGLGVEPDRIASSRTTEYGDRFRTAGGFDAVLNCLTGTHIDVSLGLLAPGGRFVELGKSDIRDADEIASAAHPGVTYQTYDILDPGTDRLHALLAELAGHFAEGTLSPLPVTAFDVRQAPDAFRHVAQARHTGKVVLTFPDTLDPEGTVLITGGTGTLGSLVADHLVRRHGVRHLVLAGRHARTSTRTTGGATVTTLACDTADPEALAALLADIPA</sequence>
<dbReference type="Pfam" id="PF21089">
    <property type="entry name" value="PKS_DH_N"/>
    <property type="match status" value="1"/>
</dbReference>
<dbReference type="Pfam" id="PF22953">
    <property type="entry name" value="SpnB_Rossmann"/>
    <property type="match status" value="1"/>
</dbReference>
<dbReference type="InterPro" id="IPR049552">
    <property type="entry name" value="PKS_DH_N"/>
</dbReference>
<dbReference type="SMART" id="SM00829">
    <property type="entry name" value="PKS_ER"/>
    <property type="match status" value="1"/>
</dbReference>
<dbReference type="SUPFAM" id="SSF50129">
    <property type="entry name" value="GroES-like"/>
    <property type="match status" value="1"/>
</dbReference>
<dbReference type="Gene3D" id="3.90.180.10">
    <property type="entry name" value="Medium-chain alcohol dehydrogenases, catalytic domain"/>
    <property type="match status" value="1"/>
</dbReference>
<keyword evidence="5" id="KW-1185">Reference proteome</keyword>
<dbReference type="Proteomes" id="UP001597063">
    <property type="component" value="Unassembled WGS sequence"/>
</dbReference>
<dbReference type="CDD" id="cd05195">
    <property type="entry name" value="enoyl_red"/>
    <property type="match status" value="1"/>
</dbReference>
<evidence type="ECO:0000313" key="5">
    <source>
        <dbReference type="Proteomes" id="UP001597063"/>
    </source>
</evidence>
<proteinExistence type="predicted"/>
<feature type="region of interest" description="C-terminal hotdog fold" evidence="2">
    <location>
        <begin position="165"/>
        <end position="293"/>
    </location>
</feature>
<protein>
    <submittedName>
        <fullName evidence="4">Zinc-binding dehydrogenase</fullName>
    </submittedName>
</protein>
<dbReference type="PANTHER" id="PTHR43775">
    <property type="entry name" value="FATTY ACID SYNTHASE"/>
    <property type="match status" value="1"/>
</dbReference>
<dbReference type="InterPro" id="IPR002364">
    <property type="entry name" value="Quin_OxRdtase/zeta-crystal_CS"/>
</dbReference>
<dbReference type="InterPro" id="IPR036291">
    <property type="entry name" value="NAD(P)-bd_dom_sf"/>
</dbReference>
<feature type="non-terminal residue" evidence="4">
    <location>
        <position position="1"/>
    </location>
</feature>
<dbReference type="Gene3D" id="3.10.129.110">
    <property type="entry name" value="Polyketide synthase dehydratase"/>
    <property type="match status" value="1"/>
</dbReference>
<dbReference type="InterPro" id="IPR013968">
    <property type="entry name" value="PKS_KR"/>
</dbReference>
<dbReference type="EMBL" id="JBHTGP010000019">
    <property type="protein sequence ID" value="MFD0690805.1"/>
    <property type="molecule type" value="Genomic_DNA"/>
</dbReference>
<dbReference type="SUPFAM" id="SSF51735">
    <property type="entry name" value="NAD(P)-binding Rossmann-fold domains"/>
    <property type="match status" value="3"/>
</dbReference>
<feature type="domain" description="PKS/mFAS DH" evidence="3">
    <location>
        <begin position="32"/>
        <end position="293"/>
    </location>
</feature>
<dbReference type="InterPro" id="IPR020843">
    <property type="entry name" value="ER"/>
</dbReference>
<gene>
    <name evidence="4" type="ORF">ACFQZM_40385</name>
</gene>
<dbReference type="InterPro" id="IPR049551">
    <property type="entry name" value="PKS_DH_C"/>
</dbReference>